<protein>
    <submittedName>
        <fullName evidence="1">Ovule protein</fullName>
    </submittedName>
</protein>
<proteinExistence type="predicted"/>
<dbReference type="WBParaSite" id="BTMF_0000534101-mRNA-1">
    <property type="protein sequence ID" value="BTMF_0000534101-mRNA-1"/>
    <property type="gene ID" value="BTMF_0000534101"/>
</dbReference>
<reference evidence="1" key="1">
    <citation type="submission" date="2017-02" db="UniProtKB">
        <authorList>
            <consortium name="WormBaseParasite"/>
        </authorList>
    </citation>
    <scope>IDENTIFICATION</scope>
</reference>
<name>A0A0R3QG42_9BILA</name>
<accession>A0A0R3QG42</accession>
<sequence>MSLYITFPERKRNALLVCSSPPLMITSFTTYLNINLPLQSSSKGRFIIKPASSFNSWLKSISEVIFPSK</sequence>
<organism evidence="1">
    <name type="scientific">Brugia timori</name>
    <dbReference type="NCBI Taxonomy" id="42155"/>
    <lineage>
        <taxon>Eukaryota</taxon>
        <taxon>Metazoa</taxon>
        <taxon>Ecdysozoa</taxon>
        <taxon>Nematoda</taxon>
        <taxon>Chromadorea</taxon>
        <taxon>Rhabditida</taxon>
        <taxon>Spirurina</taxon>
        <taxon>Spiruromorpha</taxon>
        <taxon>Filarioidea</taxon>
        <taxon>Onchocercidae</taxon>
        <taxon>Brugia</taxon>
    </lineage>
</organism>
<evidence type="ECO:0000313" key="1">
    <source>
        <dbReference type="WBParaSite" id="BTMF_0000534101-mRNA-1"/>
    </source>
</evidence>
<dbReference type="AlphaFoldDB" id="A0A0R3QG42"/>